<keyword evidence="2" id="KW-0547">Nucleotide-binding</keyword>
<dbReference type="Proteomes" id="UP000214646">
    <property type="component" value="Unassembled WGS sequence"/>
</dbReference>
<evidence type="ECO:0000256" key="1">
    <source>
        <dbReference type="ARBA" id="ARBA00022679"/>
    </source>
</evidence>
<dbReference type="GO" id="GO:0005524">
    <property type="term" value="F:ATP binding"/>
    <property type="evidence" value="ECO:0007669"/>
    <property type="project" value="UniProtKB-KW"/>
</dbReference>
<dbReference type="InterPro" id="IPR000719">
    <property type="entry name" value="Prot_kinase_dom"/>
</dbReference>
<feature type="compositionally biased region" description="Pro residues" evidence="5">
    <location>
        <begin position="36"/>
        <end position="46"/>
    </location>
</feature>
<gene>
    <name evidence="7" type="ORF">FRUB_02952</name>
</gene>
<dbReference type="Gene3D" id="3.30.200.20">
    <property type="entry name" value="Phosphorylase Kinase, domain 1"/>
    <property type="match status" value="1"/>
</dbReference>
<dbReference type="SUPFAM" id="SSF56112">
    <property type="entry name" value="Protein kinase-like (PK-like)"/>
    <property type="match status" value="1"/>
</dbReference>
<evidence type="ECO:0000256" key="3">
    <source>
        <dbReference type="ARBA" id="ARBA00022777"/>
    </source>
</evidence>
<comment type="caution">
    <text evidence="7">The sequence shown here is derived from an EMBL/GenBank/DDBJ whole genome shotgun (WGS) entry which is preliminary data.</text>
</comment>
<sequence length="398" mass="43397">MKSKFPSDSSELPSSDCLDFISVLSLETSPVQGLPVPSPPTPPEPKGPTSKTEVLMADEILQNLEGFPAARTNHRTVHTSEEKGDPLVVRANVEVLNYQRGAADRYELRGEIARGGMGVVLRARDTVLGRDVAIKILYSTDARTEARFVQEAQITGQLQHPGTIPVYDLGRFPDGRAFLAMKLVRGKTLDRLLGERPAVGHEIHHWIQVFEQVCQTVAYAHSRGVIHRDLKPQNVIVSAFGQVRVLDWGLAKILSDPDTPTVEVPSDTLDIDTSPIAPIAENITHHGTALGTPGFMAPEQIQGGPRRVDERADVFGLGAILCVILTGEPPFADASQSVILQRNREGDVTDALARLDECRADAELVALAKRCLAPDPVARPRDARELMFAVTNYRAAQL</sequence>
<evidence type="ECO:0000256" key="2">
    <source>
        <dbReference type="ARBA" id="ARBA00022741"/>
    </source>
</evidence>
<evidence type="ECO:0000313" key="8">
    <source>
        <dbReference type="Proteomes" id="UP000214646"/>
    </source>
</evidence>
<accession>A0A225DQI8</accession>
<keyword evidence="1" id="KW-0808">Transferase</keyword>
<dbReference type="InterPro" id="IPR011009">
    <property type="entry name" value="Kinase-like_dom_sf"/>
</dbReference>
<dbReference type="EMBL" id="NIDE01000004">
    <property type="protein sequence ID" value="OWK43353.1"/>
    <property type="molecule type" value="Genomic_DNA"/>
</dbReference>
<dbReference type="PANTHER" id="PTHR43289:SF6">
    <property type="entry name" value="SERINE_THREONINE-PROTEIN KINASE NEKL-3"/>
    <property type="match status" value="1"/>
</dbReference>
<dbReference type="GO" id="GO:0004674">
    <property type="term" value="F:protein serine/threonine kinase activity"/>
    <property type="evidence" value="ECO:0007669"/>
    <property type="project" value="UniProtKB-KW"/>
</dbReference>
<keyword evidence="3 7" id="KW-0418">Kinase</keyword>
<proteinExistence type="predicted"/>
<dbReference type="PROSITE" id="PS50011">
    <property type="entry name" value="PROTEIN_KINASE_DOM"/>
    <property type="match status" value="1"/>
</dbReference>
<dbReference type="Gene3D" id="1.10.510.10">
    <property type="entry name" value="Transferase(Phosphotransferase) domain 1"/>
    <property type="match status" value="1"/>
</dbReference>
<evidence type="ECO:0000256" key="5">
    <source>
        <dbReference type="SAM" id="MobiDB-lite"/>
    </source>
</evidence>
<dbReference type="CDD" id="cd14014">
    <property type="entry name" value="STKc_PknB_like"/>
    <property type="match status" value="1"/>
</dbReference>
<feature type="domain" description="Protein kinase" evidence="6">
    <location>
        <begin position="106"/>
        <end position="394"/>
    </location>
</feature>
<reference evidence="8" key="1">
    <citation type="submission" date="2017-06" db="EMBL/GenBank/DDBJ databases">
        <title>Genome analysis of Fimbriiglobus ruber SP5, the first member of the order Planctomycetales with confirmed chitinolytic capability.</title>
        <authorList>
            <person name="Ravin N.V."/>
            <person name="Rakitin A.L."/>
            <person name="Ivanova A.A."/>
            <person name="Beletsky A.V."/>
            <person name="Kulichevskaya I.S."/>
            <person name="Mardanov A.V."/>
            <person name="Dedysh S.N."/>
        </authorList>
    </citation>
    <scope>NUCLEOTIDE SEQUENCE [LARGE SCALE GENOMIC DNA]</scope>
    <source>
        <strain evidence="8">SP5</strain>
    </source>
</reference>
<evidence type="ECO:0000259" key="6">
    <source>
        <dbReference type="PROSITE" id="PS50011"/>
    </source>
</evidence>
<keyword evidence="4" id="KW-0067">ATP-binding</keyword>
<name>A0A225DQI8_9BACT</name>
<organism evidence="7 8">
    <name type="scientific">Fimbriiglobus ruber</name>
    <dbReference type="NCBI Taxonomy" id="1908690"/>
    <lineage>
        <taxon>Bacteria</taxon>
        <taxon>Pseudomonadati</taxon>
        <taxon>Planctomycetota</taxon>
        <taxon>Planctomycetia</taxon>
        <taxon>Gemmatales</taxon>
        <taxon>Gemmataceae</taxon>
        <taxon>Fimbriiglobus</taxon>
    </lineage>
</organism>
<dbReference type="InterPro" id="IPR008271">
    <property type="entry name" value="Ser/Thr_kinase_AS"/>
</dbReference>
<dbReference type="SMART" id="SM00220">
    <property type="entry name" value="S_TKc"/>
    <property type="match status" value="1"/>
</dbReference>
<dbReference type="AlphaFoldDB" id="A0A225DQI8"/>
<keyword evidence="7" id="KW-0723">Serine/threonine-protein kinase</keyword>
<evidence type="ECO:0000313" key="7">
    <source>
        <dbReference type="EMBL" id="OWK43353.1"/>
    </source>
</evidence>
<dbReference type="Pfam" id="PF00069">
    <property type="entry name" value="Pkinase"/>
    <property type="match status" value="1"/>
</dbReference>
<feature type="region of interest" description="Disordered" evidence="5">
    <location>
        <begin position="30"/>
        <end position="50"/>
    </location>
</feature>
<dbReference type="PANTHER" id="PTHR43289">
    <property type="entry name" value="MITOGEN-ACTIVATED PROTEIN KINASE KINASE KINASE 20-RELATED"/>
    <property type="match status" value="1"/>
</dbReference>
<dbReference type="PROSITE" id="PS00108">
    <property type="entry name" value="PROTEIN_KINASE_ST"/>
    <property type="match status" value="1"/>
</dbReference>
<protein>
    <submittedName>
        <fullName evidence="7">Serine/threonine protein kinase</fullName>
    </submittedName>
</protein>
<keyword evidence="8" id="KW-1185">Reference proteome</keyword>
<evidence type="ECO:0000256" key="4">
    <source>
        <dbReference type="ARBA" id="ARBA00022840"/>
    </source>
</evidence>